<accession>A0A6J5FB90</accession>
<organism evidence="1 2">
    <name type="scientific">Paraburkholderia humisilvae</name>
    <dbReference type="NCBI Taxonomy" id="627669"/>
    <lineage>
        <taxon>Bacteria</taxon>
        <taxon>Pseudomonadati</taxon>
        <taxon>Pseudomonadota</taxon>
        <taxon>Betaproteobacteria</taxon>
        <taxon>Burkholderiales</taxon>
        <taxon>Burkholderiaceae</taxon>
        <taxon>Paraburkholderia</taxon>
    </lineage>
</organism>
<protein>
    <submittedName>
        <fullName evidence="1">Uncharacterized protein</fullName>
    </submittedName>
</protein>
<evidence type="ECO:0000313" key="1">
    <source>
        <dbReference type="EMBL" id="CAB3775071.1"/>
    </source>
</evidence>
<gene>
    <name evidence="1" type="ORF">LMG29542_08453</name>
</gene>
<sequence length="118" mass="13058">MCHAELGERKIGSVCNDAVAILDFDPVGRELVVDPRPGFGVAGRPHRAMNDRVGRRKQIGKQMGADKSGRTGQEDMARLLQPVDIKRLVQHNGRRKLDIVAQLMDGFTVDAGQFRLQP</sequence>
<name>A0A6J5FB90_9BURK</name>
<reference evidence="1 2" key="1">
    <citation type="submission" date="2020-04" db="EMBL/GenBank/DDBJ databases">
        <authorList>
            <person name="De Canck E."/>
        </authorList>
    </citation>
    <scope>NUCLEOTIDE SEQUENCE [LARGE SCALE GENOMIC DNA]</scope>
    <source>
        <strain evidence="1 2">LMG 29542</strain>
    </source>
</reference>
<dbReference type="Proteomes" id="UP000494363">
    <property type="component" value="Unassembled WGS sequence"/>
</dbReference>
<proteinExistence type="predicted"/>
<evidence type="ECO:0000313" key="2">
    <source>
        <dbReference type="Proteomes" id="UP000494363"/>
    </source>
</evidence>
<keyword evidence="2" id="KW-1185">Reference proteome</keyword>
<dbReference type="AlphaFoldDB" id="A0A6J5FB90"/>
<dbReference type="EMBL" id="CADIKH010000248">
    <property type="protein sequence ID" value="CAB3775071.1"/>
    <property type="molecule type" value="Genomic_DNA"/>
</dbReference>